<dbReference type="EMBL" id="MVBO01000170">
    <property type="protein sequence ID" value="OZJ02272.1"/>
    <property type="molecule type" value="Genomic_DNA"/>
</dbReference>
<dbReference type="EC" id="1.16.1.9" evidence="3"/>
<keyword evidence="6 14" id="KW-0812">Transmembrane</keyword>
<keyword evidence="17" id="KW-1185">Reference proteome</keyword>
<dbReference type="GO" id="GO:0005886">
    <property type="term" value="C:plasma membrane"/>
    <property type="evidence" value="ECO:0007669"/>
    <property type="project" value="UniProtKB-SubCell"/>
</dbReference>
<dbReference type="CDD" id="cd06186">
    <property type="entry name" value="NOX_Duox_like_FAD_NADP"/>
    <property type="match status" value="1"/>
</dbReference>
<sequence>MGDGIDNSPLSLTGGFNLSQIAGNYSAEYDFLQAMLDFSEFDPTNQYLAQLFWYTIAGIIGFFTLVNIGQQLIAHWRLRKIRIGALESDLFKGPLALLRFVSYPQFQVWKCKGSRSMGDLFLVLLYFAMILMFVYISGAVAGFQHWMSVAFRAGWITVAQLPLLILLAGKNNLIGYLTGTSYERLNLLHRWVARIIFFTASLHMIYLYHNFSFYGLVSMEWNTDTCPPTGTAAWVLLFWIVFSSFAPIRNLRYELFVAQHVLLYVGFTVALSYHIQPYSRSIWMYSWVPAGFFFLDRVIRLIQYAWNNVSSRGLSSQATLQMLPGEVTMVTVKNSRLRSWTPGQHALLSIPKCGHLQSHPFTIACLPSKDNGSLKFLIRAKDGFTRCLLKTAAERADAPQSLTAFVNGPYGSPKCFAQFERVILISGGTGATFTIPLLLDIAQRSSTGSIPCRNLTLIWVMKSFAQIYWFEDELREASETAKDLNLDIHIHITGGEQVSTECLDVVCLCLKEDAIQEGLEKRGCTCGFADKNKVVAKQSQLPSNITIHHGRPVWSTALANLYTTYDETGVAVAGPTGLAADVRNEVAQIELKHAMRLEDTSGLYLHIEHYGF</sequence>
<feature type="transmembrane region" description="Helical" evidence="14">
    <location>
        <begin position="231"/>
        <end position="248"/>
    </location>
</feature>
<gene>
    <name evidence="16" type="ORF">BZG36_05158</name>
</gene>
<dbReference type="InterPro" id="IPR051410">
    <property type="entry name" value="Ferric/Cupric_Reductase"/>
</dbReference>
<evidence type="ECO:0000256" key="6">
    <source>
        <dbReference type="ARBA" id="ARBA00022692"/>
    </source>
</evidence>
<evidence type="ECO:0000313" key="16">
    <source>
        <dbReference type="EMBL" id="OZJ02272.1"/>
    </source>
</evidence>
<comment type="subcellular location">
    <subcellularLocation>
        <location evidence="1">Cell membrane</location>
        <topology evidence="1">Multi-pass membrane protein</topology>
    </subcellularLocation>
</comment>
<dbReference type="SUPFAM" id="SSF52343">
    <property type="entry name" value="Ferredoxin reductase-like, C-terminal NADP-linked domain"/>
    <property type="match status" value="1"/>
</dbReference>
<dbReference type="Pfam" id="PF08022">
    <property type="entry name" value="FAD_binding_8"/>
    <property type="match status" value="1"/>
</dbReference>
<dbReference type="InterPro" id="IPR017927">
    <property type="entry name" value="FAD-bd_FR_type"/>
</dbReference>
<keyword evidence="9" id="KW-0560">Oxidoreductase</keyword>
<feature type="transmembrane region" description="Helical" evidence="14">
    <location>
        <begin position="149"/>
        <end position="170"/>
    </location>
</feature>
<name>A0A261XV96_9FUNG</name>
<keyword evidence="5" id="KW-1003">Cell membrane</keyword>
<keyword evidence="7" id="KW-0249">Electron transport</keyword>
<dbReference type="PANTHER" id="PTHR32361:SF9">
    <property type="entry name" value="FERRIC REDUCTASE TRANSMEMBRANE COMPONENT 3-RELATED"/>
    <property type="match status" value="1"/>
</dbReference>
<dbReference type="SFLD" id="SFLDS00052">
    <property type="entry name" value="Ferric_Reductase_Domain"/>
    <property type="match status" value="1"/>
</dbReference>
<dbReference type="InterPro" id="IPR039261">
    <property type="entry name" value="FNR_nucleotide-bd"/>
</dbReference>
<dbReference type="PANTHER" id="PTHR32361">
    <property type="entry name" value="FERRIC/CUPRIC REDUCTASE TRANSMEMBRANE COMPONENT"/>
    <property type="match status" value="1"/>
</dbReference>
<keyword evidence="11 14" id="KW-0472">Membrane</keyword>
<evidence type="ECO:0000256" key="5">
    <source>
        <dbReference type="ARBA" id="ARBA00022475"/>
    </source>
</evidence>
<reference evidence="16 17" key="1">
    <citation type="journal article" date="2017" name="Mycologia">
        <title>Bifiguratus adelaidae, gen. et sp. nov., a new member of Mucoromycotina in endophytic and soil-dwelling habitats.</title>
        <authorList>
            <person name="Torres-Cruz T.J."/>
            <person name="Billingsley Tobias T.L."/>
            <person name="Almatruk M."/>
            <person name="Hesse C."/>
            <person name="Kuske C.R."/>
            <person name="Desiro A."/>
            <person name="Benucci G.M."/>
            <person name="Bonito G."/>
            <person name="Stajich J.E."/>
            <person name="Dunlap C."/>
            <person name="Arnold A.E."/>
            <person name="Porras-Alfaro A."/>
        </authorList>
    </citation>
    <scope>NUCLEOTIDE SEQUENCE [LARGE SCALE GENOMIC DNA]</scope>
    <source>
        <strain evidence="16 17">AZ0501</strain>
    </source>
</reference>
<accession>A0A261XV96</accession>
<feature type="transmembrane region" description="Helical" evidence="14">
    <location>
        <begin position="120"/>
        <end position="143"/>
    </location>
</feature>
<feature type="domain" description="FAD-binding FR-type" evidence="15">
    <location>
        <begin position="291"/>
        <end position="416"/>
    </location>
</feature>
<evidence type="ECO:0000313" key="17">
    <source>
        <dbReference type="Proteomes" id="UP000242875"/>
    </source>
</evidence>
<dbReference type="Pfam" id="PF08030">
    <property type="entry name" value="NAD_binding_6"/>
    <property type="match status" value="1"/>
</dbReference>
<dbReference type="InterPro" id="IPR013130">
    <property type="entry name" value="Fe3_Rdtase_TM_dom"/>
</dbReference>
<dbReference type="InterPro" id="IPR017938">
    <property type="entry name" value="Riboflavin_synthase-like_b-brl"/>
</dbReference>
<dbReference type="GO" id="GO:0052851">
    <property type="term" value="F:ferric-chelate reductase (NADPH) activity"/>
    <property type="evidence" value="ECO:0007669"/>
    <property type="project" value="UniProtKB-EC"/>
</dbReference>
<evidence type="ECO:0000256" key="2">
    <source>
        <dbReference type="ARBA" id="ARBA00006278"/>
    </source>
</evidence>
<dbReference type="Gene3D" id="3.40.50.80">
    <property type="entry name" value="Nucleotide-binding domain of ferredoxin-NADP reductase (FNR) module"/>
    <property type="match status" value="1"/>
</dbReference>
<dbReference type="InterPro" id="IPR013112">
    <property type="entry name" value="FAD-bd_8"/>
</dbReference>
<dbReference type="PROSITE" id="PS51384">
    <property type="entry name" value="FAD_FR"/>
    <property type="match status" value="1"/>
</dbReference>
<evidence type="ECO:0000256" key="10">
    <source>
        <dbReference type="ARBA" id="ARBA00023065"/>
    </source>
</evidence>
<dbReference type="GO" id="GO:0006826">
    <property type="term" value="P:iron ion transport"/>
    <property type="evidence" value="ECO:0007669"/>
    <property type="project" value="TreeGrafter"/>
</dbReference>
<dbReference type="SFLD" id="SFLDG01168">
    <property type="entry name" value="Ferric_reductase_subgroup_(FRE"/>
    <property type="match status" value="1"/>
</dbReference>
<evidence type="ECO:0000256" key="9">
    <source>
        <dbReference type="ARBA" id="ARBA00023002"/>
    </source>
</evidence>
<comment type="caution">
    <text evidence="16">The sequence shown here is derived from an EMBL/GenBank/DDBJ whole genome shotgun (WGS) entry which is preliminary data.</text>
</comment>
<evidence type="ECO:0000256" key="7">
    <source>
        <dbReference type="ARBA" id="ARBA00022982"/>
    </source>
</evidence>
<dbReference type="InterPro" id="IPR013121">
    <property type="entry name" value="Fe_red_NAD-bd_6"/>
</dbReference>
<dbReference type="Proteomes" id="UP000242875">
    <property type="component" value="Unassembled WGS sequence"/>
</dbReference>
<keyword evidence="10" id="KW-0406">Ion transport</keyword>
<protein>
    <recommendedName>
        <fullName evidence="3">ferric-chelate reductase (NADPH)</fullName>
        <ecNumber evidence="3">1.16.1.9</ecNumber>
    </recommendedName>
</protein>
<dbReference type="Pfam" id="PF01794">
    <property type="entry name" value="Ferric_reduct"/>
    <property type="match status" value="1"/>
</dbReference>
<evidence type="ECO:0000256" key="1">
    <source>
        <dbReference type="ARBA" id="ARBA00004651"/>
    </source>
</evidence>
<keyword evidence="4" id="KW-0813">Transport</keyword>
<comment type="catalytic activity">
    <reaction evidence="13">
        <text>2 a Fe(II)-siderophore + NADP(+) + H(+) = 2 a Fe(III)-siderophore + NADPH</text>
        <dbReference type="Rhea" id="RHEA:28795"/>
        <dbReference type="Rhea" id="RHEA-COMP:11342"/>
        <dbReference type="Rhea" id="RHEA-COMP:11344"/>
        <dbReference type="ChEBI" id="CHEBI:15378"/>
        <dbReference type="ChEBI" id="CHEBI:29033"/>
        <dbReference type="ChEBI" id="CHEBI:29034"/>
        <dbReference type="ChEBI" id="CHEBI:57783"/>
        <dbReference type="ChEBI" id="CHEBI:58349"/>
        <dbReference type="EC" id="1.16.1.9"/>
    </reaction>
</comment>
<evidence type="ECO:0000256" key="8">
    <source>
        <dbReference type="ARBA" id="ARBA00022989"/>
    </source>
</evidence>
<feature type="transmembrane region" description="Helical" evidence="14">
    <location>
        <begin position="191"/>
        <end position="211"/>
    </location>
</feature>
<feature type="transmembrane region" description="Helical" evidence="14">
    <location>
        <begin position="51"/>
        <end position="73"/>
    </location>
</feature>
<dbReference type="GO" id="GO:0015677">
    <property type="term" value="P:copper ion import"/>
    <property type="evidence" value="ECO:0007669"/>
    <property type="project" value="TreeGrafter"/>
</dbReference>
<feature type="transmembrane region" description="Helical" evidence="14">
    <location>
        <begin position="255"/>
        <end position="276"/>
    </location>
</feature>
<evidence type="ECO:0000256" key="4">
    <source>
        <dbReference type="ARBA" id="ARBA00022448"/>
    </source>
</evidence>
<dbReference type="SUPFAM" id="SSF63380">
    <property type="entry name" value="Riboflavin synthase domain-like"/>
    <property type="match status" value="1"/>
</dbReference>
<keyword evidence="8 14" id="KW-1133">Transmembrane helix</keyword>
<dbReference type="GO" id="GO:0006879">
    <property type="term" value="P:intracellular iron ion homeostasis"/>
    <property type="evidence" value="ECO:0007669"/>
    <property type="project" value="TreeGrafter"/>
</dbReference>
<evidence type="ECO:0000256" key="12">
    <source>
        <dbReference type="ARBA" id="ARBA00023180"/>
    </source>
</evidence>
<evidence type="ECO:0000256" key="11">
    <source>
        <dbReference type="ARBA" id="ARBA00023136"/>
    </source>
</evidence>
<proteinExistence type="inferred from homology"/>
<keyword evidence="12" id="KW-0325">Glycoprotein</keyword>
<evidence type="ECO:0000256" key="13">
    <source>
        <dbReference type="ARBA" id="ARBA00048483"/>
    </source>
</evidence>
<evidence type="ECO:0000256" key="14">
    <source>
        <dbReference type="SAM" id="Phobius"/>
    </source>
</evidence>
<organism evidence="16 17">
    <name type="scientific">Bifiguratus adelaidae</name>
    <dbReference type="NCBI Taxonomy" id="1938954"/>
    <lineage>
        <taxon>Eukaryota</taxon>
        <taxon>Fungi</taxon>
        <taxon>Fungi incertae sedis</taxon>
        <taxon>Mucoromycota</taxon>
        <taxon>Mucoromycotina</taxon>
        <taxon>Endogonomycetes</taxon>
        <taxon>Endogonales</taxon>
        <taxon>Endogonales incertae sedis</taxon>
        <taxon>Bifiguratus</taxon>
    </lineage>
</organism>
<dbReference type="AlphaFoldDB" id="A0A261XV96"/>
<comment type="similarity">
    <text evidence="2">Belongs to the ferric reductase (FRE) family.</text>
</comment>
<dbReference type="OrthoDB" id="167398at2759"/>
<evidence type="ECO:0000256" key="3">
    <source>
        <dbReference type="ARBA" id="ARBA00012668"/>
    </source>
</evidence>
<evidence type="ECO:0000259" key="15">
    <source>
        <dbReference type="PROSITE" id="PS51384"/>
    </source>
</evidence>